<keyword evidence="4" id="KW-0597">Phosphoprotein</keyword>
<keyword evidence="6" id="KW-0744">Spermatogenesis</keyword>
<feature type="compositionally biased region" description="Basic and acidic residues" evidence="7">
    <location>
        <begin position="1"/>
        <end position="16"/>
    </location>
</feature>
<evidence type="ECO:0000256" key="5">
    <source>
        <dbReference type="ARBA" id="ARBA00022782"/>
    </source>
</evidence>
<proteinExistence type="predicted"/>
<evidence type="ECO:0000256" key="4">
    <source>
        <dbReference type="ARBA" id="ARBA00022553"/>
    </source>
</evidence>
<evidence type="ECO:0000256" key="2">
    <source>
        <dbReference type="ARBA" id="ARBA00022245"/>
    </source>
</evidence>
<feature type="compositionally biased region" description="Acidic residues" evidence="7">
    <location>
        <begin position="61"/>
        <end position="75"/>
    </location>
</feature>
<feature type="compositionally biased region" description="Acidic residues" evidence="7">
    <location>
        <begin position="37"/>
        <end position="46"/>
    </location>
</feature>
<accession>A0ABM0ZWH0</accession>
<evidence type="ECO:0000313" key="8">
    <source>
        <dbReference type="Proteomes" id="UP000694888"/>
    </source>
</evidence>
<feature type="compositionally biased region" description="Polar residues" evidence="7">
    <location>
        <begin position="79"/>
        <end position="98"/>
    </location>
</feature>
<comment type="function">
    <text evidence="1">May play an important role in spermatogenesis and/or testis development.</text>
</comment>
<dbReference type="PANTHER" id="PTHR17005">
    <property type="entry name" value="MALE-ENHANCED ANTIGEN-1"/>
    <property type="match status" value="1"/>
</dbReference>
<keyword evidence="8" id="KW-1185">Reference proteome</keyword>
<evidence type="ECO:0000256" key="3">
    <source>
        <dbReference type="ARBA" id="ARBA00022473"/>
    </source>
</evidence>
<sequence length="246" mass="27086">MAPIPEDHQDKPPNDKDDGDLNDFSNPNLMMPIDVAESSEDSEIESDTGHNGYALLPQEPGECEDDSDSDTYEEEMVNHSETQVNGDTITASGQSVNNSRHHSVPEAVLSSEAGAAGPTVAASETAYHPDFLAKFPDGKIPSYMQVSPVPNVPKDSKDLLWNQSRLASSKVSFDAAHENKILKAMSGFALPTENIPDWAKTLPDDQWQRQVLGRLRKDEQEEQVWSDQISEDGKSDDWVADFEDAD</sequence>
<evidence type="ECO:0000256" key="6">
    <source>
        <dbReference type="ARBA" id="ARBA00022871"/>
    </source>
</evidence>
<dbReference type="GeneID" id="101860397"/>
<protein>
    <recommendedName>
        <fullName evidence="2">Male-enhanced antigen 1</fullName>
    </recommendedName>
</protein>
<dbReference type="RefSeq" id="XP_012935949.1">
    <property type="nucleotide sequence ID" value="XM_013080495.1"/>
</dbReference>
<evidence type="ECO:0000256" key="1">
    <source>
        <dbReference type="ARBA" id="ARBA00002540"/>
    </source>
</evidence>
<gene>
    <name evidence="9" type="primary">LOC101860397</name>
</gene>
<dbReference type="Proteomes" id="UP000694888">
    <property type="component" value="Unplaced"/>
</dbReference>
<feature type="region of interest" description="Disordered" evidence="7">
    <location>
        <begin position="216"/>
        <end position="246"/>
    </location>
</feature>
<keyword evidence="3" id="KW-0217">Developmental protein</keyword>
<dbReference type="InterPro" id="IPR009685">
    <property type="entry name" value="MEA1"/>
</dbReference>
<dbReference type="Pfam" id="PF06910">
    <property type="entry name" value="MEA1"/>
    <property type="match status" value="1"/>
</dbReference>
<reference evidence="9" key="1">
    <citation type="submission" date="2025-08" db="UniProtKB">
        <authorList>
            <consortium name="RefSeq"/>
        </authorList>
    </citation>
    <scope>IDENTIFICATION</scope>
</reference>
<evidence type="ECO:0000313" key="9">
    <source>
        <dbReference type="RefSeq" id="XP_012935949.1"/>
    </source>
</evidence>
<keyword evidence="5" id="KW-0221">Differentiation</keyword>
<name>A0ABM0ZWH0_APLCA</name>
<evidence type="ECO:0000256" key="7">
    <source>
        <dbReference type="SAM" id="MobiDB-lite"/>
    </source>
</evidence>
<feature type="region of interest" description="Disordered" evidence="7">
    <location>
        <begin position="1"/>
        <end position="104"/>
    </location>
</feature>
<organism evidence="8 9">
    <name type="scientific">Aplysia californica</name>
    <name type="common">California sea hare</name>
    <dbReference type="NCBI Taxonomy" id="6500"/>
    <lineage>
        <taxon>Eukaryota</taxon>
        <taxon>Metazoa</taxon>
        <taxon>Spiralia</taxon>
        <taxon>Lophotrochozoa</taxon>
        <taxon>Mollusca</taxon>
        <taxon>Gastropoda</taxon>
        <taxon>Heterobranchia</taxon>
        <taxon>Euthyneura</taxon>
        <taxon>Tectipleura</taxon>
        <taxon>Aplysiida</taxon>
        <taxon>Aplysioidea</taxon>
        <taxon>Aplysiidae</taxon>
        <taxon>Aplysia</taxon>
    </lineage>
</organism>